<evidence type="ECO:0000256" key="6">
    <source>
        <dbReference type="ARBA" id="ARBA00023014"/>
    </source>
</evidence>
<evidence type="ECO:0000256" key="2">
    <source>
        <dbReference type="ARBA" id="ARBA00022714"/>
    </source>
</evidence>
<dbReference type="GO" id="GO:0046872">
    <property type="term" value="F:metal ion binding"/>
    <property type="evidence" value="ECO:0007669"/>
    <property type="project" value="UniProtKB-KW"/>
</dbReference>
<dbReference type="AlphaFoldDB" id="A0A1E7ZFC8"/>
<keyword evidence="2" id="KW-0001">2Fe-2S</keyword>
<evidence type="ECO:0000256" key="8">
    <source>
        <dbReference type="ARBA" id="ARBA00039386"/>
    </source>
</evidence>
<comment type="similarity">
    <text evidence="9">Belongs to the Bfd family.</text>
</comment>
<keyword evidence="3" id="KW-0479">Metal-binding</keyword>
<dbReference type="Pfam" id="PF04324">
    <property type="entry name" value="Fer2_BFD"/>
    <property type="match status" value="1"/>
</dbReference>
<reference evidence="11 12" key="1">
    <citation type="submission" date="2016-08" db="EMBL/GenBank/DDBJ databases">
        <authorList>
            <person name="Seilhamer J.J."/>
        </authorList>
    </citation>
    <scope>NUCLEOTIDE SEQUENCE [LARGE SCALE GENOMIC DNA]</scope>
    <source>
        <strain evidence="11 12">KCTC 42603</strain>
    </source>
</reference>
<dbReference type="InterPro" id="IPR052371">
    <property type="entry name" value="BFD-associated_ferredoxin"/>
</dbReference>
<keyword evidence="5" id="KW-0408">Iron</keyword>
<sequence length="64" mass="7214">MFVCMCYGVTDKDIKNAVEQDGVGNIRELRQQLDLGNQCGKCIQMAQQIIDSTIIDETLFKEVC</sequence>
<dbReference type="InterPro" id="IPR007419">
    <property type="entry name" value="BFD-like_2Fe2S-bd_dom"/>
</dbReference>
<keyword evidence="6" id="KW-0411">Iron-sulfur</keyword>
<evidence type="ECO:0000256" key="4">
    <source>
        <dbReference type="ARBA" id="ARBA00022982"/>
    </source>
</evidence>
<evidence type="ECO:0000313" key="12">
    <source>
        <dbReference type="Proteomes" id="UP000175691"/>
    </source>
</evidence>
<evidence type="ECO:0000256" key="5">
    <source>
        <dbReference type="ARBA" id="ARBA00023004"/>
    </source>
</evidence>
<dbReference type="EMBL" id="MDHN01000006">
    <property type="protein sequence ID" value="OFC72223.1"/>
    <property type="molecule type" value="Genomic_DNA"/>
</dbReference>
<proteinExistence type="inferred from homology"/>
<evidence type="ECO:0000256" key="9">
    <source>
        <dbReference type="ARBA" id="ARBA00046332"/>
    </source>
</evidence>
<comment type="cofactor">
    <cofactor evidence="7">
        <name>[2Fe-2S] cluster</name>
        <dbReference type="ChEBI" id="CHEBI:190135"/>
    </cofactor>
</comment>
<evidence type="ECO:0000256" key="3">
    <source>
        <dbReference type="ARBA" id="ARBA00022723"/>
    </source>
</evidence>
<protein>
    <recommendedName>
        <fullName evidence="8">Bacterioferritin-associated ferredoxin</fullName>
    </recommendedName>
</protein>
<comment type="caution">
    <text evidence="11">The sequence shown here is derived from an EMBL/GenBank/DDBJ whole genome shotgun (WGS) entry which is preliminary data.</text>
</comment>
<dbReference type="PANTHER" id="PTHR37424:SF1">
    <property type="entry name" value="BACTERIOFERRITIN-ASSOCIATED FERREDOXIN"/>
    <property type="match status" value="1"/>
</dbReference>
<dbReference type="PANTHER" id="PTHR37424">
    <property type="entry name" value="BACTERIOFERRITIN-ASSOCIATED FERREDOXIN"/>
    <property type="match status" value="1"/>
</dbReference>
<feature type="domain" description="BFD-like [2Fe-2S]-binding" evidence="10">
    <location>
        <begin position="3"/>
        <end position="51"/>
    </location>
</feature>
<keyword evidence="4" id="KW-0249">Electron transport</keyword>
<evidence type="ECO:0000256" key="1">
    <source>
        <dbReference type="ARBA" id="ARBA00022448"/>
    </source>
</evidence>
<dbReference type="Proteomes" id="UP000175691">
    <property type="component" value="Unassembled WGS sequence"/>
</dbReference>
<dbReference type="OrthoDB" id="9815350at2"/>
<keyword evidence="12" id="KW-1185">Reference proteome</keyword>
<dbReference type="RefSeq" id="WP_070123642.1">
    <property type="nucleotide sequence ID" value="NZ_MDHN01000006.1"/>
</dbReference>
<gene>
    <name evidence="11" type="ORF">BFC18_03905</name>
</gene>
<name>A0A1E7ZFC8_9ALTE</name>
<dbReference type="STRING" id="1656094.BFC18_03905"/>
<dbReference type="CDD" id="cd19945">
    <property type="entry name" value="Fer2_BFD"/>
    <property type="match status" value="1"/>
</dbReference>
<evidence type="ECO:0000313" key="11">
    <source>
        <dbReference type="EMBL" id="OFC72223.1"/>
    </source>
</evidence>
<accession>A0A1E7ZFC8</accession>
<evidence type="ECO:0000259" key="10">
    <source>
        <dbReference type="Pfam" id="PF04324"/>
    </source>
</evidence>
<dbReference type="InterPro" id="IPR041854">
    <property type="entry name" value="BFD-like_2Fe2S-bd_dom_sf"/>
</dbReference>
<organism evidence="11 12">
    <name type="scientific">Alteromonas confluentis</name>
    <dbReference type="NCBI Taxonomy" id="1656094"/>
    <lineage>
        <taxon>Bacteria</taxon>
        <taxon>Pseudomonadati</taxon>
        <taxon>Pseudomonadota</taxon>
        <taxon>Gammaproteobacteria</taxon>
        <taxon>Alteromonadales</taxon>
        <taxon>Alteromonadaceae</taxon>
        <taxon>Alteromonas/Salinimonas group</taxon>
        <taxon>Alteromonas</taxon>
    </lineage>
</organism>
<evidence type="ECO:0000256" key="7">
    <source>
        <dbReference type="ARBA" id="ARBA00034078"/>
    </source>
</evidence>
<keyword evidence="1" id="KW-0813">Transport</keyword>
<dbReference type="GO" id="GO:0051537">
    <property type="term" value="F:2 iron, 2 sulfur cluster binding"/>
    <property type="evidence" value="ECO:0007669"/>
    <property type="project" value="UniProtKB-KW"/>
</dbReference>
<dbReference type="Gene3D" id="1.10.10.1100">
    <property type="entry name" value="BFD-like [2Fe-2S]-binding domain"/>
    <property type="match status" value="1"/>
</dbReference>